<feature type="compositionally biased region" description="Basic and acidic residues" evidence="10">
    <location>
        <begin position="458"/>
        <end position="472"/>
    </location>
</feature>
<dbReference type="GO" id="GO:0016874">
    <property type="term" value="F:ligase activity"/>
    <property type="evidence" value="ECO:0007669"/>
    <property type="project" value="UniProtKB-KW"/>
</dbReference>
<dbReference type="PANTHER" id="PTHR46481">
    <property type="entry name" value="ZINC FINGER BED DOMAIN-CONTAINING PROTEIN 4"/>
    <property type="match status" value="1"/>
</dbReference>
<evidence type="ECO:0000256" key="2">
    <source>
        <dbReference type="ARBA" id="ARBA00022723"/>
    </source>
</evidence>
<evidence type="ECO:0000256" key="3">
    <source>
        <dbReference type="ARBA" id="ARBA00022771"/>
    </source>
</evidence>
<keyword evidence="4" id="KW-0862">Zinc</keyword>
<keyword evidence="3 9" id="KW-0863">Zinc-finger</keyword>
<dbReference type="InterPro" id="IPR012337">
    <property type="entry name" value="RNaseH-like_sf"/>
</dbReference>
<dbReference type="InterPro" id="IPR003656">
    <property type="entry name" value="Znf_BED"/>
</dbReference>
<dbReference type="PANTHER" id="PTHR46481:SF4">
    <property type="entry name" value="ZINC FINGER BED DOMAIN-CONTAINING PROTEIN 4"/>
    <property type="match status" value="1"/>
</dbReference>
<dbReference type="Proteomes" id="UP000830375">
    <property type="component" value="Unassembled WGS sequence"/>
</dbReference>
<comment type="caution">
    <text evidence="12">The sequence shown here is derived from an EMBL/GenBank/DDBJ whole genome shotgun (WGS) entry which is preliminary data.</text>
</comment>
<evidence type="ECO:0000256" key="9">
    <source>
        <dbReference type="PROSITE-ProRule" id="PRU00027"/>
    </source>
</evidence>
<organism evidence="12 13">
    <name type="scientific">Labeo rohita</name>
    <name type="common">Indian major carp</name>
    <name type="synonym">Cyprinus rohita</name>
    <dbReference type="NCBI Taxonomy" id="84645"/>
    <lineage>
        <taxon>Eukaryota</taxon>
        <taxon>Metazoa</taxon>
        <taxon>Chordata</taxon>
        <taxon>Craniata</taxon>
        <taxon>Vertebrata</taxon>
        <taxon>Euteleostomi</taxon>
        <taxon>Actinopterygii</taxon>
        <taxon>Neopterygii</taxon>
        <taxon>Teleostei</taxon>
        <taxon>Ostariophysi</taxon>
        <taxon>Cypriniformes</taxon>
        <taxon>Cyprinidae</taxon>
        <taxon>Labeoninae</taxon>
        <taxon>Labeonini</taxon>
        <taxon>Labeo</taxon>
    </lineage>
</organism>
<dbReference type="SMART" id="SM00614">
    <property type="entry name" value="ZnF_BED"/>
    <property type="match status" value="1"/>
</dbReference>
<gene>
    <name evidence="12" type="ORF">H4Q32_000124</name>
</gene>
<dbReference type="Pfam" id="PF02892">
    <property type="entry name" value="zf-BED"/>
    <property type="match status" value="1"/>
</dbReference>
<keyword evidence="8" id="KW-0539">Nucleus</keyword>
<evidence type="ECO:0000256" key="5">
    <source>
        <dbReference type="ARBA" id="ARBA00023015"/>
    </source>
</evidence>
<dbReference type="InterPro" id="IPR008906">
    <property type="entry name" value="HATC_C_dom"/>
</dbReference>
<evidence type="ECO:0000259" key="11">
    <source>
        <dbReference type="PROSITE" id="PS50808"/>
    </source>
</evidence>
<keyword evidence="12" id="KW-0436">Ligase</keyword>
<evidence type="ECO:0000256" key="1">
    <source>
        <dbReference type="ARBA" id="ARBA00004123"/>
    </source>
</evidence>
<accession>A0ABQ8LIG4</accession>
<keyword evidence="2" id="KW-0479">Metal-binding</keyword>
<dbReference type="InterPro" id="IPR036236">
    <property type="entry name" value="Znf_C2H2_sf"/>
</dbReference>
<proteinExistence type="predicted"/>
<evidence type="ECO:0000256" key="6">
    <source>
        <dbReference type="ARBA" id="ARBA00023125"/>
    </source>
</evidence>
<dbReference type="Gene3D" id="1.10.10.1070">
    <property type="entry name" value="Zinc finger, BED domain-containing"/>
    <property type="match status" value="1"/>
</dbReference>
<dbReference type="SUPFAM" id="SSF53098">
    <property type="entry name" value="Ribonuclease H-like"/>
    <property type="match status" value="1"/>
</dbReference>
<sequence>MAGAASSGEGKEMEMVEPKAGFKSDVWKHFGFSLKRNEKGEKVTDKENTVCRHCQTVVKYKSGNTTNMRSHLLNHHPEKLREDTRSKIQSGQKTIKEAFTASLPHNSARAQEITKCIGEYIAKDLRPFSVVDNEGFKRLVNMLEPKYKIPSRPHFSQTVLPALYKETRAKVAQSLKQAECISITTDGWTSRATQSYVTITAHAMTSEWEIKTFVLQTRVLFESHTGHNIGEVLKSAVSEWELDTIYNNNHQGIAVVTDNARNMGVAVKEAGLSPHVKCFAHTLNLVSQAGLKVNRVSRLLGRVRRVAAFFHRSSTATAVLTSKQQMLNLPVHKLIMDVVTRWNSSLDMIERCLEQQQAIAAALLSSEVRRNALSMAPCDVDSNTVSQMKAAILNDLADRYQGEQAEFLYESSALDPRFLALPHLNNSERDEIFNRLKLKATQMQNQNPSEEEGAAPGSHEHVAGHSKTDLPQKAHAVGGVSPPSKKTALEDLLGDSFSQGDSRTQHTAQIDAEIDLYRKETSISLMACPLEWWKDNAQRYPLLSTLAKSYLSVPATSVPSERVFSVAGDIVNAQRSQLLPDNVDMLIFLKKNLSLSE</sequence>
<evidence type="ECO:0000256" key="8">
    <source>
        <dbReference type="ARBA" id="ARBA00023242"/>
    </source>
</evidence>
<dbReference type="Pfam" id="PF05699">
    <property type="entry name" value="Dimer_Tnp_hAT"/>
    <property type="match status" value="1"/>
</dbReference>
<comment type="subcellular location">
    <subcellularLocation>
        <location evidence="1">Nucleus</location>
    </subcellularLocation>
</comment>
<evidence type="ECO:0000256" key="7">
    <source>
        <dbReference type="ARBA" id="ARBA00023163"/>
    </source>
</evidence>
<keyword evidence="7" id="KW-0804">Transcription</keyword>
<evidence type="ECO:0000256" key="10">
    <source>
        <dbReference type="SAM" id="MobiDB-lite"/>
    </source>
</evidence>
<dbReference type="EMBL" id="JACTAM010000022">
    <property type="protein sequence ID" value="KAI2650190.1"/>
    <property type="molecule type" value="Genomic_DNA"/>
</dbReference>
<keyword evidence="13" id="KW-1185">Reference proteome</keyword>
<dbReference type="SUPFAM" id="SSF57667">
    <property type="entry name" value="beta-beta-alpha zinc fingers"/>
    <property type="match status" value="1"/>
</dbReference>
<dbReference type="PROSITE" id="PS50808">
    <property type="entry name" value="ZF_BED"/>
    <property type="match status" value="1"/>
</dbReference>
<protein>
    <submittedName>
        <fullName evidence="12">E3 SUMO-protein ligase ZBED1</fullName>
    </submittedName>
</protein>
<name>A0ABQ8LIG4_LABRO</name>
<evidence type="ECO:0000313" key="13">
    <source>
        <dbReference type="Proteomes" id="UP000830375"/>
    </source>
</evidence>
<keyword evidence="6" id="KW-0238">DNA-binding</keyword>
<keyword evidence="5" id="KW-0805">Transcription regulation</keyword>
<evidence type="ECO:0000313" key="12">
    <source>
        <dbReference type="EMBL" id="KAI2650190.1"/>
    </source>
</evidence>
<feature type="domain" description="BED-type" evidence="11">
    <location>
        <begin position="21"/>
        <end position="83"/>
    </location>
</feature>
<dbReference type="SUPFAM" id="SSF140996">
    <property type="entry name" value="Hermes dimerisation domain"/>
    <property type="match status" value="1"/>
</dbReference>
<evidence type="ECO:0000256" key="4">
    <source>
        <dbReference type="ARBA" id="ARBA00022833"/>
    </source>
</evidence>
<reference evidence="12 13" key="1">
    <citation type="submission" date="2022-01" db="EMBL/GenBank/DDBJ databases">
        <title>A high-quality chromosome-level genome assembly of rohu carp, Labeo rohita.</title>
        <authorList>
            <person name="Arick M.A. II"/>
            <person name="Hsu C.-Y."/>
            <person name="Magbanua Z."/>
            <person name="Pechanova O."/>
            <person name="Grover C."/>
            <person name="Miller E."/>
            <person name="Thrash A."/>
            <person name="Ezzel L."/>
            <person name="Alam S."/>
            <person name="Benzie J."/>
            <person name="Hamilton M."/>
            <person name="Karsi A."/>
            <person name="Lawrence M.L."/>
            <person name="Peterson D.G."/>
        </authorList>
    </citation>
    <scope>NUCLEOTIDE SEQUENCE [LARGE SCALE GENOMIC DNA]</scope>
    <source>
        <strain evidence="13">BAU-BD-2019</strain>
        <tissue evidence="12">Blood</tissue>
    </source>
</reference>
<dbReference type="InterPro" id="IPR052035">
    <property type="entry name" value="ZnF_BED_domain_contain"/>
</dbReference>
<feature type="region of interest" description="Disordered" evidence="10">
    <location>
        <begin position="442"/>
        <end position="485"/>
    </location>
</feature>